<dbReference type="PANTHER" id="PTHR34978:SF3">
    <property type="entry name" value="SLR0241 PROTEIN"/>
    <property type="match status" value="1"/>
</dbReference>
<accession>A0ABQ3V9J4</accession>
<feature type="transmembrane region" description="Helical" evidence="1">
    <location>
        <begin position="35"/>
        <end position="56"/>
    </location>
</feature>
<dbReference type="EMBL" id="BNJJ01000002">
    <property type="protein sequence ID" value="GHO82552.1"/>
    <property type="molecule type" value="Genomic_DNA"/>
</dbReference>
<dbReference type="Proteomes" id="UP000635565">
    <property type="component" value="Unassembled WGS sequence"/>
</dbReference>
<feature type="domain" description="Peptidase M56" evidence="2">
    <location>
        <begin position="70"/>
        <end position="220"/>
    </location>
</feature>
<feature type="transmembrane region" description="Helical" evidence="1">
    <location>
        <begin position="76"/>
        <end position="99"/>
    </location>
</feature>
<evidence type="ECO:0000313" key="3">
    <source>
        <dbReference type="EMBL" id="GHO82552.1"/>
    </source>
</evidence>
<dbReference type="Gene3D" id="3.30.2010.10">
    <property type="entry name" value="Metalloproteases ('zincins'), catalytic domain"/>
    <property type="match status" value="1"/>
</dbReference>
<comment type="caution">
    <text evidence="3">The sequence shown here is derived from an EMBL/GenBank/DDBJ whole genome shotgun (WGS) entry which is preliminary data.</text>
</comment>
<keyword evidence="4" id="KW-1185">Reference proteome</keyword>
<dbReference type="InterPro" id="IPR008756">
    <property type="entry name" value="Peptidase_M56"/>
</dbReference>
<dbReference type="Pfam" id="PF05569">
    <property type="entry name" value="Peptidase_M56"/>
    <property type="match status" value="1"/>
</dbReference>
<keyword evidence="1" id="KW-1133">Transmembrane helix</keyword>
<protein>
    <recommendedName>
        <fullName evidence="2">Peptidase M56 domain-containing protein</fullName>
    </recommendedName>
</protein>
<feature type="transmembrane region" description="Helical" evidence="1">
    <location>
        <begin position="292"/>
        <end position="312"/>
    </location>
</feature>
<organism evidence="3 4">
    <name type="scientific">Dictyobacter formicarum</name>
    <dbReference type="NCBI Taxonomy" id="2778368"/>
    <lineage>
        <taxon>Bacteria</taxon>
        <taxon>Bacillati</taxon>
        <taxon>Chloroflexota</taxon>
        <taxon>Ktedonobacteria</taxon>
        <taxon>Ktedonobacterales</taxon>
        <taxon>Dictyobacteraceae</taxon>
        <taxon>Dictyobacter</taxon>
    </lineage>
</organism>
<sequence length="318" mass="35537">MHTLLVLSTLLLLVGGCFLLYNQQREIRARRSRRYFHLLLLALPLVGVGLGALSILHFAQVACFTSAPRWDQVMSVLIPGGLIGGLLVGLGLSLVRLVFLWATTARRTFSASRQLHRRARALARQLGVSAPRVLLYPSLAPIAFTYGFLRPTIVLSRWMVETLDTQELETVLAHELAHHARCDHLLTWWALLLRDAFCYLPTSHLAYQQLRYEQELACDDLATLVTRQPLSLASALTKVWLHRLHDPAQHQSVPALTGTGAQMEGRIRRLFTPTVPATQDASILLPWCARGLLLLCLFLLGLLNTLMVLHLMGCGPLR</sequence>
<feature type="transmembrane region" description="Helical" evidence="1">
    <location>
        <begin position="6"/>
        <end position="23"/>
    </location>
</feature>
<keyword evidence="1" id="KW-0472">Membrane</keyword>
<dbReference type="PANTHER" id="PTHR34978">
    <property type="entry name" value="POSSIBLE SENSOR-TRANSDUCER PROTEIN BLAR"/>
    <property type="match status" value="1"/>
</dbReference>
<reference evidence="3 4" key="1">
    <citation type="journal article" date="2021" name="Int. J. Syst. Evol. Microbiol.">
        <title>Reticulibacter mediterranei gen. nov., sp. nov., within the new family Reticulibacteraceae fam. nov., and Ktedonospora formicarum gen. nov., sp. nov., Ktedonobacter robiniae sp. nov., Dictyobacter formicarum sp. nov. and Dictyobacter arantiisoli sp. nov., belonging to the class Ktedonobacteria.</title>
        <authorList>
            <person name="Yabe S."/>
            <person name="Zheng Y."/>
            <person name="Wang C.M."/>
            <person name="Sakai Y."/>
            <person name="Abe K."/>
            <person name="Yokota A."/>
            <person name="Donadio S."/>
            <person name="Cavaletti L."/>
            <person name="Monciardini P."/>
        </authorList>
    </citation>
    <scope>NUCLEOTIDE SEQUENCE [LARGE SCALE GENOMIC DNA]</scope>
    <source>
        <strain evidence="3 4">SOSP1-9</strain>
    </source>
</reference>
<dbReference type="CDD" id="cd07326">
    <property type="entry name" value="M56_BlaR1_MecR1_like"/>
    <property type="match status" value="1"/>
</dbReference>
<gene>
    <name evidence="3" type="ORF">KSZ_05580</name>
</gene>
<dbReference type="InterPro" id="IPR052173">
    <property type="entry name" value="Beta-lactam_resp_regulator"/>
</dbReference>
<evidence type="ECO:0000256" key="1">
    <source>
        <dbReference type="SAM" id="Phobius"/>
    </source>
</evidence>
<dbReference type="RefSeq" id="WP_201360224.1">
    <property type="nucleotide sequence ID" value="NZ_BNJJ01000002.1"/>
</dbReference>
<evidence type="ECO:0000313" key="4">
    <source>
        <dbReference type="Proteomes" id="UP000635565"/>
    </source>
</evidence>
<proteinExistence type="predicted"/>
<keyword evidence="1" id="KW-0812">Transmembrane</keyword>
<evidence type="ECO:0000259" key="2">
    <source>
        <dbReference type="Pfam" id="PF05569"/>
    </source>
</evidence>
<name>A0ABQ3V9J4_9CHLR</name>